<dbReference type="Proteomes" id="UP000694863">
    <property type="component" value="Unplaced"/>
</dbReference>
<sequence>MGGRAKKKNRAKSESDNPVKKNLPNTMGGKRTHQNHYRNKKTTGGCHAQVNQRLSNSCIYHLLQQGNYGHRLSPSTPDFLTAILEYLMDSILELADNMARGDNKRHITPQHVDMAIYNHPDLSRLFKNVAITQVTTMPWPREK</sequence>
<evidence type="ECO:0000313" key="1">
    <source>
        <dbReference type="Proteomes" id="UP000694863"/>
    </source>
</evidence>
<reference evidence="2" key="1">
    <citation type="submission" date="2025-08" db="UniProtKB">
        <authorList>
            <consortium name="RefSeq"/>
        </authorList>
    </citation>
    <scope>IDENTIFICATION</scope>
</reference>
<organism evidence="1 2">
    <name type="scientific">Echinops telfairi</name>
    <name type="common">Lesser hedgehog tenrec</name>
    <dbReference type="NCBI Taxonomy" id="9371"/>
    <lineage>
        <taxon>Eukaryota</taxon>
        <taxon>Metazoa</taxon>
        <taxon>Chordata</taxon>
        <taxon>Craniata</taxon>
        <taxon>Vertebrata</taxon>
        <taxon>Euteleostomi</taxon>
        <taxon>Mammalia</taxon>
        <taxon>Eutheria</taxon>
        <taxon>Afrotheria</taxon>
        <taxon>Tenrecidae</taxon>
        <taxon>Tenrecinae</taxon>
        <taxon>Echinops</taxon>
    </lineage>
</organism>
<dbReference type="RefSeq" id="XP_045140893.1">
    <property type="nucleotide sequence ID" value="XM_045284958.1"/>
</dbReference>
<accession>A0AC55CRK7</accession>
<evidence type="ECO:0000313" key="2">
    <source>
        <dbReference type="RefSeq" id="XP_045140893.1"/>
    </source>
</evidence>
<name>A0AC55CRK7_ECHTE</name>
<protein>
    <submittedName>
        <fullName evidence="2">Histone H2A-like</fullName>
    </submittedName>
</protein>
<proteinExistence type="predicted"/>
<keyword evidence="1" id="KW-1185">Reference proteome</keyword>
<gene>
    <name evidence="2" type="primary">LOC101650349</name>
</gene>